<proteinExistence type="predicted"/>
<gene>
    <name evidence="1" type="ORF">CEXT_531481</name>
</gene>
<keyword evidence="2" id="KW-1185">Reference proteome</keyword>
<organism evidence="1 2">
    <name type="scientific">Caerostris extrusa</name>
    <name type="common">Bark spider</name>
    <name type="synonym">Caerostris bankana</name>
    <dbReference type="NCBI Taxonomy" id="172846"/>
    <lineage>
        <taxon>Eukaryota</taxon>
        <taxon>Metazoa</taxon>
        <taxon>Ecdysozoa</taxon>
        <taxon>Arthropoda</taxon>
        <taxon>Chelicerata</taxon>
        <taxon>Arachnida</taxon>
        <taxon>Araneae</taxon>
        <taxon>Araneomorphae</taxon>
        <taxon>Entelegynae</taxon>
        <taxon>Araneoidea</taxon>
        <taxon>Araneidae</taxon>
        <taxon>Caerostris</taxon>
    </lineage>
</organism>
<reference evidence="1 2" key="1">
    <citation type="submission" date="2021-06" db="EMBL/GenBank/DDBJ databases">
        <title>Caerostris extrusa draft genome.</title>
        <authorList>
            <person name="Kono N."/>
            <person name="Arakawa K."/>
        </authorList>
    </citation>
    <scope>NUCLEOTIDE SEQUENCE [LARGE SCALE GENOMIC DNA]</scope>
</reference>
<comment type="caution">
    <text evidence="1">The sequence shown here is derived from an EMBL/GenBank/DDBJ whole genome shotgun (WGS) entry which is preliminary data.</text>
</comment>
<dbReference type="EMBL" id="BPLR01015826">
    <property type="protein sequence ID" value="GIY78962.1"/>
    <property type="molecule type" value="Genomic_DNA"/>
</dbReference>
<sequence length="109" mass="13059">MTEVKTSLDYLIFRDPKKRLKTFGWTSTVISNMSSRQIPRFKLPRSIAPKLLYLQFSAIWTDFNLLQEFTDGREKKRRKKIFSLPSATPFQNWIPAKTHFSFYLMCFRK</sequence>
<evidence type="ECO:0000313" key="2">
    <source>
        <dbReference type="Proteomes" id="UP001054945"/>
    </source>
</evidence>
<accession>A0AAV4W8G9</accession>
<protein>
    <submittedName>
        <fullName evidence="1">Uncharacterized protein</fullName>
    </submittedName>
</protein>
<dbReference type="Proteomes" id="UP001054945">
    <property type="component" value="Unassembled WGS sequence"/>
</dbReference>
<name>A0AAV4W8G9_CAEEX</name>
<dbReference type="AlphaFoldDB" id="A0AAV4W8G9"/>
<evidence type="ECO:0000313" key="1">
    <source>
        <dbReference type="EMBL" id="GIY78962.1"/>
    </source>
</evidence>